<name>A0A1G5UW07_9EURY</name>
<dbReference type="RefSeq" id="WP_149730744.1">
    <property type="nucleotide sequence ID" value="NZ_FMXB01000001.1"/>
</dbReference>
<dbReference type="EMBL" id="FMXB01000001">
    <property type="protein sequence ID" value="SDA37286.1"/>
    <property type="molecule type" value="Genomic_DNA"/>
</dbReference>
<dbReference type="InterPro" id="IPR009183">
    <property type="entry name" value="UCP004962"/>
</dbReference>
<accession>A0A1G5UW07</accession>
<proteinExistence type="predicted"/>
<dbReference type="Gene3D" id="3.40.50.2300">
    <property type="match status" value="1"/>
</dbReference>
<gene>
    <name evidence="1" type="ORF">SAMN02910315_00088</name>
</gene>
<dbReference type="Proteomes" id="UP000323439">
    <property type="component" value="Unassembled WGS sequence"/>
</dbReference>
<dbReference type="AlphaFoldDB" id="A0A1G5UW07"/>
<dbReference type="Pfam" id="PF09897">
    <property type="entry name" value="DUF2124"/>
    <property type="match status" value="1"/>
</dbReference>
<evidence type="ECO:0008006" key="3">
    <source>
        <dbReference type="Google" id="ProtNLM"/>
    </source>
</evidence>
<dbReference type="OrthoDB" id="64681at2157"/>
<protein>
    <recommendedName>
        <fullName evidence="3">DUF2124 domain-containing protein</fullName>
    </recommendedName>
</protein>
<reference evidence="1 2" key="1">
    <citation type="submission" date="2016-10" db="EMBL/GenBank/DDBJ databases">
        <authorList>
            <person name="Varghese N."/>
            <person name="Submissions S."/>
        </authorList>
    </citation>
    <scope>NUCLEOTIDE SEQUENCE [LARGE SCALE GENOMIC DNA]</scope>
    <source>
        <strain evidence="1 2">DSM 16643</strain>
    </source>
</reference>
<sequence length="154" mass="16927">MENVKEWKGINGQLVSFKEVVGDAKKVTFIGSPGVCTPFAELMAYAIRDKESHFIPLVNIDDCHQFESKSFGMVLNAEVSNPHESDAVVLLGGLSMPKYELDTEDINALVKDIINENGKIIGVSFMDMFTKAGWVDKVPFDCIVDGTLIGVVKE</sequence>
<organism evidence="1 2">
    <name type="scientific">Methanobrevibacter millerae</name>
    <dbReference type="NCBI Taxonomy" id="230361"/>
    <lineage>
        <taxon>Archaea</taxon>
        <taxon>Methanobacteriati</taxon>
        <taxon>Methanobacteriota</taxon>
        <taxon>Methanomada group</taxon>
        <taxon>Methanobacteria</taxon>
        <taxon>Methanobacteriales</taxon>
        <taxon>Methanobacteriaceae</taxon>
        <taxon>Methanobrevibacter</taxon>
    </lineage>
</organism>
<evidence type="ECO:0000313" key="2">
    <source>
        <dbReference type="Proteomes" id="UP000323439"/>
    </source>
</evidence>
<dbReference type="PIRSF" id="PIRSF004962">
    <property type="entry name" value="UCP004962"/>
    <property type="match status" value="1"/>
</dbReference>
<evidence type="ECO:0000313" key="1">
    <source>
        <dbReference type="EMBL" id="SDA37286.1"/>
    </source>
</evidence>
<keyword evidence="2" id="KW-1185">Reference proteome</keyword>